<dbReference type="Proteomes" id="UP000823618">
    <property type="component" value="Unassembled WGS sequence"/>
</dbReference>
<sequence length="208" mass="24219">MFGDLKTNSKGWQIVGFKDCADIDTNMVHDFEGYEDYPHIGIDSIEKETGRLIGYRTIAEDGVISGKYLFTPKHIIYSKIRPNLNKVAMPDFEGLCSADAYPILVKEGICNREYFGYTLRSQYFLDYILTFSNRTNLPKVNRSQVEGFTLPLPPIEVQNQFATFVQQVDKSKYYIQKNKNMHYKYFTHTYFYTIQKRGETSCVLILIF</sequence>
<comment type="similarity">
    <text evidence="1">Belongs to the type-I restriction system S methylase family.</text>
</comment>
<evidence type="ECO:0000256" key="3">
    <source>
        <dbReference type="ARBA" id="ARBA00023125"/>
    </source>
</evidence>
<reference evidence="5" key="2">
    <citation type="journal article" date="2021" name="PeerJ">
        <title>Extensive microbial diversity within the chicken gut microbiome revealed by metagenomics and culture.</title>
        <authorList>
            <person name="Gilroy R."/>
            <person name="Ravi A."/>
            <person name="Getino M."/>
            <person name="Pursley I."/>
            <person name="Horton D.L."/>
            <person name="Alikhan N.F."/>
            <person name="Baker D."/>
            <person name="Gharbi K."/>
            <person name="Hall N."/>
            <person name="Watson M."/>
            <person name="Adriaenssens E.M."/>
            <person name="Foster-Nyarko E."/>
            <person name="Jarju S."/>
            <person name="Secka A."/>
            <person name="Antonio M."/>
            <person name="Oren A."/>
            <person name="Chaudhuri R.R."/>
            <person name="La Ragione R."/>
            <person name="Hildebrand F."/>
            <person name="Pallen M.J."/>
        </authorList>
    </citation>
    <scope>NUCLEOTIDE SEQUENCE</scope>
    <source>
        <strain evidence="5">E3-2379</strain>
    </source>
</reference>
<dbReference type="GO" id="GO:0003677">
    <property type="term" value="F:DNA binding"/>
    <property type="evidence" value="ECO:0007669"/>
    <property type="project" value="UniProtKB-KW"/>
</dbReference>
<dbReference type="InterPro" id="IPR052021">
    <property type="entry name" value="Type-I_RS_S_subunit"/>
</dbReference>
<keyword evidence="2" id="KW-0680">Restriction system</keyword>
<dbReference type="PANTHER" id="PTHR30408">
    <property type="entry name" value="TYPE-1 RESTRICTION ENZYME ECOKI SPECIFICITY PROTEIN"/>
    <property type="match status" value="1"/>
</dbReference>
<accession>A0A9D9HZ47</accession>
<evidence type="ECO:0000256" key="2">
    <source>
        <dbReference type="ARBA" id="ARBA00022747"/>
    </source>
</evidence>
<evidence type="ECO:0000259" key="4">
    <source>
        <dbReference type="Pfam" id="PF01420"/>
    </source>
</evidence>
<organism evidence="5 6">
    <name type="scientific">Candidatus Scybalomonas excrementavium</name>
    <dbReference type="NCBI Taxonomy" id="2840943"/>
    <lineage>
        <taxon>Bacteria</taxon>
        <taxon>Bacillati</taxon>
        <taxon>Bacillota</taxon>
        <taxon>Clostridia</taxon>
        <taxon>Lachnospirales</taxon>
        <taxon>Lachnospiraceae</taxon>
        <taxon>Lachnospiraceae incertae sedis</taxon>
        <taxon>Candidatus Scybalomonas</taxon>
    </lineage>
</organism>
<dbReference type="InterPro" id="IPR044946">
    <property type="entry name" value="Restrct_endonuc_typeI_TRD_sf"/>
</dbReference>
<keyword evidence="3" id="KW-0238">DNA-binding</keyword>
<dbReference type="Pfam" id="PF01420">
    <property type="entry name" value="Methylase_S"/>
    <property type="match status" value="1"/>
</dbReference>
<feature type="domain" description="Type I restriction modification DNA specificity" evidence="4">
    <location>
        <begin position="10"/>
        <end position="179"/>
    </location>
</feature>
<protein>
    <submittedName>
        <fullName evidence="5">Restriction endonuclease subunit S</fullName>
    </submittedName>
</protein>
<name>A0A9D9HZ47_9FIRM</name>
<dbReference type="SUPFAM" id="SSF116734">
    <property type="entry name" value="DNA methylase specificity domain"/>
    <property type="match status" value="1"/>
</dbReference>
<comment type="caution">
    <text evidence="5">The sequence shown here is derived from an EMBL/GenBank/DDBJ whole genome shotgun (WGS) entry which is preliminary data.</text>
</comment>
<dbReference type="GO" id="GO:0009307">
    <property type="term" value="P:DNA restriction-modification system"/>
    <property type="evidence" value="ECO:0007669"/>
    <property type="project" value="UniProtKB-KW"/>
</dbReference>
<proteinExistence type="inferred from homology"/>
<dbReference type="PANTHER" id="PTHR30408:SF12">
    <property type="entry name" value="TYPE I RESTRICTION ENZYME MJAVIII SPECIFICITY SUBUNIT"/>
    <property type="match status" value="1"/>
</dbReference>
<dbReference type="EMBL" id="JADIML010000079">
    <property type="protein sequence ID" value="MBO8462818.1"/>
    <property type="molecule type" value="Genomic_DNA"/>
</dbReference>
<keyword evidence="5" id="KW-0378">Hydrolase</keyword>
<evidence type="ECO:0000256" key="1">
    <source>
        <dbReference type="ARBA" id="ARBA00010923"/>
    </source>
</evidence>
<keyword evidence="5" id="KW-0540">Nuclease</keyword>
<dbReference type="GO" id="GO:0004519">
    <property type="term" value="F:endonuclease activity"/>
    <property type="evidence" value="ECO:0007669"/>
    <property type="project" value="UniProtKB-KW"/>
</dbReference>
<dbReference type="AlphaFoldDB" id="A0A9D9HZ47"/>
<evidence type="ECO:0000313" key="6">
    <source>
        <dbReference type="Proteomes" id="UP000823618"/>
    </source>
</evidence>
<evidence type="ECO:0000313" key="5">
    <source>
        <dbReference type="EMBL" id="MBO8462818.1"/>
    </source>
</evidence>
<gene>
    <name evidence="5" type="ORF">IAC13_02675</name>
</gene>
<reference evidence="5" key="1">
    <citation type="submission" date="2020-10" db="EMBL/GenBank/DDBJ databases">
        <authorList>
            <person name="Gilroy R."/>
        </authorList>
    </citation>
    <scope>NUCLEOTIDE SEQUENCE</scope>
    <source>
        <strain evidence="5">E3-2379</strain>
    </source>
</reference>
<keyword evidence="5" id="KW-0255">Endonuclease</keyword>
<dbReference type="Gene3D" id="3.90.220.20">
    <property type="entry name" value="DNA methylase specificity domains"/>
    <property type="match status" value="1"/>
</dbReference>
<dbReference type="InterPro" id="IPR000055">
    <property type="entry name" value="Restrct_endonuc_typeI_TRD"/>
</dbReference>